<accession>A0A4S1CAK6</accession>
<dbReference type="RefSeq" id="WP_135872796.1">
    <property type="nucleotide sequence ID" value="NZ_SRSC01000005.1"/>
</dbReference>
<reference evidence="1 2" key="1">
    <citation type="submission" date="2019-04" db="EMBL/GenBank/DDBJ databases">
        <title>Geobacter oryzae sp. nov., ferric-reducing bacteria isolated from paddy soil.</title>
        <authorList>
            <person name="Xu Z."/>
            <person name="Masuda Y."/>
            <person name="Itoh H."/>
            <person name="Senoo K."/>
        </authorList>
    </citation>
    <scope>NUCLEOTIDE SEQUENCE [LARGE SCALE GENOMIC DNA]</scope>
    <source>
        <strain evidence="1 2">Red111</strain>
    </source>
</reference>
<organism evidence="1 2">
    <name type="scientific">Geomonas terrae</name>
    <dbReference type="NCBI Taxonomy" id="2562681"/>
    <lineage>
        <taxon>Bacteria</taxon>
        <taxon>Pseudomonadati</taxon>
        <taxon>Thermodesulfobacteriota</taxon>
        <taxon>Desulfuromonadia</taxon>
        <taxon>Geobacterales</taxon>
        <taxon>Geobacteraceae</taxon>
        <taxon>Geomonas</taxon>
    </lineage>
</organism>
<evidence type="ECO:0000313" key="2">
    <source>
        <dbReference type="Proteomes" id="UP000306416"/>
    </source>
</evidence>
<dbReference type="AlphaFoldDB" id="A0A4S1CAK6"/>
<dbReference type="Proteomes" id="UP000306416">
    <property type="component" value="Unassembled WGS sequence"/>
</dbReference>
<comment type="caution">
    <text evidence="1">The sequence shown here is derived from an EMBL/GenBank/DDBJ whole genome shotgun (WGS) entry which is preliminary data.</text>
</comment>
<protein>
    <submittedName>
        <fullName evidence="1">Uncharacterized protein</fullName>
    </submittedName>
</protein>
<name>A0A4S1CAK6_9BACT</name>
<dbReference type="EMBL" id="SRSC01000005">
    <property type="protein sequence ID" value="TGU70335.1"/>
    <property type="molecule type" value="Genomic_DNA"/>
</dbReference>
<proteinExistence type="predicted"/>
<keyword evidence="2" id="KW-1185">Reference proteome</keyword>
<sequence>MRLSLYLEHGEQFSRAALKLPVQTPIDIDSTLLNCYIEVLPVAASHYVGPDQLPGIEFPHPDIRVVFQLKEHPQVVAIYSIDVFVTDAMLSLVSHAQGHTHVDINRRAAHIERLVANKQNGLLELVGCSNTALIDRLTQAFVQLRTSYLNALSEEGCLPVPKHF</sequence>
<evidence type="ECO:0000313" key="1">
    <source>
        <dbReference type="EMBL" id="TGU70335.1"/>
    </source>
</evidence>
<gene>
    <name evidence="1" type="ORF">E4633_19300</name>
</gene>